<reference evidence="1 2" key="1">
    <citation type="journal article" date="2022" name="New Phytol.">
        <title>Ecological generalism drives hyperdiversity of secondary metabolite gene clusters in xylarialean endophytes.</title>
        <authorList>
            <person name="Franco M.E.E."/>
            <person name="Wisecaver J.H."/>
            <person name="Arnold A.E."/>
            <person name="Ju Y.M."/>
            <person name="Slot J.C."/>
            <person name="Ahrendt S."/>
            <person name="Moore L.P."/>
            <person name="Eastman K.E."/>
            <person name="Scott K."/>
            <person name="Konkel Z."/>
            <person name="Mondo S.J."/>
            <person name="Kuo A."/>
            <person name="Hayes R.D."/>
            <person name="Haridas S."/>
            <person name="Andreopoulos B."/>
            <person name="Riley R."/>
            <person name="LaButti K."/>
            <person name="Pangilinan J."/>
            <person name="Lipzen A."/>
            <person name="Amirebrahimi M."/>
            <person name="Yan J."/>
            <person name="Adam C."/>
            <person name="Keymanesh K."/>
            <person name="Ng V."/>
            <person name="Louie K."/>
            <person name="Northen T."/>
            <person name="Drula E."/>
            <person name="Henrissat B."/>
            <person name="Hsieh H.M."/>
            <person name="Youens-Clark K."/>
            <person name="Lutzoni F."/>
            <person name="Miadlikowska J."/>
            <person name="Eastwood D.C."/>
            <person name="Hamelin R.C."/>
            <person name="Grigoriev I.V."/>
            <person name="U'Ren J.M."/>
        </authorList>
    </citation>
    <scope>NUCLEOTIDE SEQUENCE [LARGE SCALE GENOMIC DNA]</scope>
    <source>
        <strain evidence="1 2">ER1909</strain>
    </source>
</reference>
<name>A0ACC0D8G6_9PEZI</name>
<keyword evidence="2" id="KW-1185">Reference proteome</keyword>
<evidence type="ECO:0000313" key="2">
    <source>
        <dbReference type="Proteomes" id="UP001497680"/>
    </source>
</evidence>
<dbReference type="Proteomes" id="UP001497680">
    <property type="component" value="Unassembled WGS sequence"/>
</dbReference>
<gene>
    <name evidence="1" type="ORF">F4821DRAFT_71518</name>
</gene>
<protein>
    <submittedName>
        <fullName evidence="1">Uncharacterized protein</fullName>
    </submittedName>
</protein>
<proteinExistence type="predicted"/>
<dbReference type="EMBL" id="MU394298">
    <property type="protein sequence ID" value="KAI6089044.1"/>
    <property type="molecule type" value="Genomic_DNA"/>
</dbReference>
<evidence type="ECO:0000313" key="1">
    <source>
        <dbReference type="EMBL" id="KAI6089044.1"/>
    </source>
</evidence>
<sequence>MSTTNNDNQMARFLFAILQQKNLKDIDWALVAHNPILTQRITNGHAARMRYSRFKSAILGLEPTRRNRTSPNKSRVTKSKKEPKAKKDSTVKSESVPVESVSPEPQLAQDSREGSATMIKQETSPYSFDYRLTPRLTPGLTPGPTSAMSMSSTPGVIQPRFITPCSDMDRFSPSPALTSSPADFPQSSFDYRSSPCPERPDPMWSQVPPFPTYGGAAYSFDAYENGSCEPCEHPQLRHESPVHIGLPTQSIESEGDYIVVKHEDWDQY</sequence>
<organism evidence="1 2">
    <name type="scientific">Hypoxylon rubiginosum</name>
    <dbReference type="NCBI Taxonomy" id="110542"/>
    <lineage>
        <taxon>Eukaryota</taxon>
        <taxon>Fungi</taxon>
        <taxon>Dikarya</taxon>
        <taxon>Ascomycota</taxon>
        <taxon>Pezizomycotina</taxon>
        <taxon>Sordariomycetes</taxon>
        <taxon>Xylariomycetidae</taxon>
        <taxon>Xylariales</taxon>
        <taxon>Hypoxylaceae</taxon>
        <taxon>Hypoxylon</taxon>
    </lineage>
</organism>
<comment type="caution">
    <text evidence="1">The sequence shown here is derived from an EMBL/GenBank/DDBJ whole genome shotgun (WGS) entry which is preliminary data.</text>
</comment>
<accession>A0ACC0D8G6</accession>